<keyword evidence="3" id="KW-1185">Reference proteome</keyword>
<feature type="compositionally biased region" description="Basic and acidic residues" evidence="1">
    <location>
        <begin position="59"/>
        <end position="71"/>
    </location>
</feature>
<evidence type="ECO:0000313" key="2">
    <source>
        <dbReference type="EMBL" id="TQL61663.1"/>
    </source>
</evidence>
<proteinExistence type="predicted"/>
<dbReference type="EMBL" id="VFOQ01000001">
    <property type="protein sequence ID" value="TQL61663.1"/>
    <property type="molecule type" value="Genomic_DNA"/>
</dbReference>
<dbReference type="Proteomes" id="UP000319514">
    <property type="component" value="Unassembled WGS sequence"/>
</dbReference>
<protein>
    <submittedName>
        <fullName evidence="2">Uncharacterized protein</fullName>
    </submittedName>
</protein>
<accession>A0A542ZMU4</accession>
<dbReference type="AlphaFoldDB" id="A0A542ZMU4"/>
<comment type="caution">
    <text evidence="2">The sequence shown here is derived from an EMBL/GenBank/DDBJ whole genome shotgun (WGS) entry which is preliminary data.</text>
</comment>
<feature type="region of interest" description="Disordered" evidence="1">
    <location>
        <begin position="59"/>
        <end position="86"/>
    </location>
</feature>
<evidence type="ECO:0000256" key="1">
    <source>
        <dbReference type="SAM" id="MobiDB-lite"/>
    </source>
</evidence>
<name>A0A542ZMU4_9MICO</name>
<evidence type="ECO:0000313" key="3">
    <source>
        <dbReference type="Proteomes" id="UP000319514"/>
    </source>
</evidence>
<organism evidence="2 3">
    <name type="scientific">Oryzihumus leptocrescens</name>
    <dbReference type="NCBI Taxonomy" id="297536"/>
    <lineage>
        <taxon>Bacteria</taxon>
        <taxon>Bacillati</taxon>
        <taxon>Actinomycetota</taxon>
        <taxon>Actinomycetes</taxon>
        <taxon>Micrococcales</taxon>
        <taxon>Intrasporangiaceae</taxon>
        <taxon>Oryzihumus</taxon>
    </lineage>
</organism>
<gene>
    <name evidence="2" type="ORF">FB474_3078</name>
</gene>
<reference evidence="2 3" key="1">
    <citation type="submission" date="2019-06" db="EMBL/GenBank/DDBJ databases">
        <title>Sequencing the genomes of 1000 actinobacteria strains.</title>
        <authorList>
            <person name="Klenk H.-P."/>
        </authorList>
    </citation>
    <scope>NUCLEOTIDE SEQUENCE [LARGE SCALE GENOMIC DNA]</scope>
    <source>
        <strain evidence="2 3">DSM 18082</strain>
    </source>
</reference>
<sequence length="86" mass="9584">MVVAAYGWAMRPVELMTIEELVAEAKALQRLYEARLAQASDTLERPTMGDMDEGLSRYFDVRSELQRREDGPPLDDVESAPPDGVG</sequence>